<evidence type="ECO:0000313" key="2">
    <source>
        <dbReference type="Proteomes" id="UP000518887"/>
    </source>
</evidence>
<gene>
    <name evidence="1" type="ORF">HNP76_002833</name>
</gene>
<sequence>MAKTGQFLSVELDISRAQAALSGTSKSLVSISRQTLGIIGRGTVDVVKKEIRATTKRRSGELLRSYRYKVKKDGSEMNVFPKGIKGENIFSKVMALSYGTENGRLRPRGFVQKGNNFIEGSEYEASIDRMIDRELAKYWS</sequence>
<evidence type="ECO:0008006" key="3">
    <source>
        <dbReference type="Google" id="ProtNLM"/>
    </source>
</evidence>
<keyword evidence="2" id="KW-1185">Reference proteome</keyword>
<organism evidence="1 2">
    <name type="scientific">Treponema ruminis</name>
    <dbReference type="NCBI Taxonomy" id="744515"/>
    <lineage>
        <taxon>Bacteria</taxon>
        <taxon>Pseudomonadati</taxon>
        <taxon>Spirochaetota</taxon>
        <taxon>Spirochaetia</taxon>
        <taxon>Spirochaetales</taxon>
        <taxon>Treponemataceae</taxon>
        <taxon>Treponema</taxon>
    </lineage>
</organism>
<dbReference type="EMBL" id="JACHFQ010000011">
    <property type="protein sequence ID" value="MBB5227433.1"/>
    <property type="molecule type" value="Genomic_DNA"/>
</dbReference>
<proteinExistence type="predicted"/>
<comment type="caution">
    <text evidence="1">The sequence shown here is derived from an EMBL/GenBank/DDBJ whole genome shotgun (WGS) entry which is preliminary data.</text>
</comment>
<dbReference type="Proteomes" id="UP000518887">
    <property type="component" value="Unassembled WGS sequence"/>
</dbReference>
<evidence type="ECO:0000313" key="1">
    <source>
        <dbReference type="EMBL" id="MBB5227433.1"/>
    </source>
</evidence>
<dbReference type="RefSeq" id="WP_184661661.1">
    <property type="nucleotide sequence ID" value="NZ_CP031518.1"/>
</dbReference>
<accession>A0A7W8LNI2</accession>
<reference evidence="1 2" key="1">
    <citation type="submission" date="2020-08" db="EMBL/GenBank/DDBJ databases">
        <title>Genomic Encyclopedia of Type Strains, Phase IV (KMG-IV): sequencing the most valuable type-strain genomes for metagenomic binning, comparative biology and taxonomic classification.</title>
        <authorList>
            <person name="Goeker M."/>
        </authorList>
    </citation>
    <scope>NUCLEOTIDE SEQUENCE [LARGE SCALE GENOMIC DNA]</scope>
    <source>
        <strain evidence="1 2">DSM 103462</strain>
    </source>
</reference>
<dbReference type="AlphaFoldDB" id="A0A7W8LNI2"/>
<name>A0A7W8LNI2_9SPIR</name>
<protein>
    <recommendedName>
        <fullName evidence="3">HK97 gp10 family phage protein</fullName>
    </recommendedName>
</protein>